<protein>
    <submittedName>
        <fullName evidence="1">Uncharacterized protein</fullName>
    </submittedName>
</protein>
<proteinExistence type="predicted"/>
<accession>A0AAX4L073</accession>
<gene>
    <name evidence="1" type="ORF">V6M85_00375</name>
</gene>
<reference evidence="1 2" key="1">
    <citation type="submission" date="2024-02" db="EMBL/GenBank/DDBJ databases">
        <title>STSV induces naive adaptation in Sulfolobus.</title>
        <authorList>
            <person name="Xiang X."/>
            <person name="Song M."/>
        </authorList>
    </citation>
    <scope>NUCLEOTIDE SEQUENCE [LARGE SCALE GENOMIC DNA]</scope>
    <source>
        <strain evidence="1 2">RT2</strain>
    </source>
</reference>
<dbReference type="RefSeq" id="WP_338601557.1">
    <property type="nucleotide sequence ID" value="NZ_CP146016.1"/>
</dbReference>
<dbReference type="GeneID" id="89335178"/>
<name>A0AAX4L073_9CREN</name>
<evidence type="ECO:0000313" key="1">
    <source>
        <dbReference type="EMBL" id="WWQ60578.1"/>
    </source>
</evidence>
<dbReference type="AlphaFoldDB" id="A0AAX4L073"/>
<keyword evidence="2" id="KW-1185">Reference proteome</keyword>
<organism evidence="1 2">
    <name type="scientific">Sulfolobus tengchongensis</name>
    <dbReference type="NCBI Taxonomy" id="207809"/>
    <lineage>
        <taxon>Archaea</taxon>
        <taxon>Thermoproteota</taxon>
        <taxon>Thermoprotei</taxon>
        <taxon>Sulfolobales</taxon>
        <taxon>Sulfolobaceae</taxon>
        <taxon>Sulfolobus</taxon>
    </lineage>
</organism>
<evidence type="ECO:0000313" key="2">
    <source>
        <dbReference type="Proteomes" id="UP001432202"/>
    </source>
</evidence>
<dbReference type="Proteomes" id="UP001432202">
    <property type="component" value="Chromosome"/>
</dbReference>
<dbReference type="EMBL" id="CP146016">
    <property type="protein sequence ID" value="WWQ60578.1"/>
    <property type="molecule type" value="Genomic_DNA"/>
</dbReference>
<sequence>MFELGFKVMAEDPFRLKYLSQFMSDIFKEICEPIKIGASYICAPNQDTLILIYFNSQLTKDVNVFLKVVSNNAIYIVEIMRELNNRLKSQGFHITLSETSTTSL</sequence>